<evidence type="ECO:0000313" key="3">
    <source>
        <dbReference type="Proteomes" id="UP000217696"/>
    </source>
</evidence>
<sequence>MKKWMQSPMRIKRIYLLAAVGIVVILIGIVATLFSKSDSPTAAPQTVQPAPDATQAVASSADAADSNVTQVPLNKTREEAQAEGLLDDEETVSKSSKHNRTSTSSESSDKQTVDKTSVTPNTPSVTPPAVTSNATTSVQTGTGLDATTVSQLRSYGIREGDLSKIDKMVADGFDPKEIAQSLRKNGNNNLASVIDQVPRRPKAEPAPQDKKKDEKVEKQLKKEEKKQDQQDKQNN</sequence>
<dbReference type="OrthoDB" id="2680476at2"/>
<evidence type="ECO:0000256" key="1">
    <source>
        <dbReference type="SAM" id="MobiDB-lite"/>
    </source>
</evidence>
<protein>
    <submittedName>
        <fullName evidence="2">Uncharacterized protein</fullName>
    </submittedName>
</protein>
<proteinExistence type="predicted"/>
<dbReference type="RefSeq" id="WP_096467158.1">
    <property type="nucleotide sequence ID" value="NZ_AP017312.1"/>
</dbReference>
<keyword evidence="3" id="KW-1185">Reference proteome</keyword>
<dbReference type="Proteomes" id="UP000217696">
    <property type="component" value="Chromosome"/>
</dbReference>
<evidence type="ECO:0000313" key="2">
    <source>
        <dbReference type="EMBL" id="BAU29483.1"/>
    </source>
</evidence>
<feature type="region of interest" description="Disordered" evidence="1">
    <location>
        <begin position="182"/>
        <end position="235"/>
    </location>
</feature>
<feature type="compositionally biased region" description="Basic and acidic residues" evidence="1">
    <location>
        <begin position="197"/>
        <end position="235"/>
    </location>
</feature>
<accession>A0A0U4WMD1</accession>
<dbReference type="AlphaFoldDB" id="A0A0U4WMD1"/>
<organism evidence="2 3">
    <name type="scientific">Aneurinibacillus soli</name>
    <dbReference type="NCBI Taxonomy" id="1500254"/>
    <lineage>
        <taxon>Bacteria</taxon>
        <taxon>Bacillati</taxon>
        <taxon>Bacillota</taxon>
        <taxon>Bacilli</taxon>
        <taxon>Bacillales</taxon>
        <taxon>Paenibacillaceae</taxon>
        <taxon>Aneurinibacillus group</taxon>
        <taxon>Aneurinibacillus</taxon>
    </lineage>
</organism>
<reference evidence="2 3" key="1">
    <citation type="submission" date="2015-12" db="EMBL/GenBank/DDBJ databases">
        <title>Genome sequence of Aneurinibacillus soli.</title>
        <authorList>
            <person name="Lee J.S."/>
            <person name="Lee K.C."/>
            <person name="Kim K.K."/>
            <person name="Lee B.W."/>
        </authorList>
    </citation>
    <scope>NUCLEOTIDE SEQUENCE [LARGE SCALE GENOMIC DNA]</scope>
    <source>
        <strain evidence="2 3">CB4</strain>
    </source>
</reference>
<dbReference type="EMBL" id="AP017312">
    <property type="protein sequence ID" value="BAU29483.1"/>
    <property type="molecule type" value="Genomic_DNA"/>
</dbReference>
<dbReference type="KEGG" id="asoc:CB4_03683"/>
<name>A0A0U4WMD1_9BACL</name>
<gene>
    <name evidence="2" type="ORF">CB4_03683</name>
</gene>
<feature type="region of interest" description="Disordered" evidence="1">
    <location>
        <begin position="62"/>
        <end position="142"/>
    </location>
</feature>
<feature type="compositionally biased region" description="Polar residues" evidence="1">
    <location>
        <begin position="182"/>
        <end position="191"/>
    </location>
</feature>
<feature type="compositionally biased region" description="Low complexity" evidence="1">
    <location>
        <begin position="116"/>
        <end position="133"/>
    </location>
</feature>